<evidence type="ECO:0000313" key="2">
    <source>
        <dbReference type="EMBL" id="KAF2664237.1"/>
    </source>
</evidence>
<dbReference type="InterPro" id="IPR029058">
    <property type="entry name" value="AB_hydrolase_fold"/>
</dbReference>
<reference evidence="2" key="1">
    <citation type="journal article" date="2020" name="Stud. Mycol.">
        <title>101 Dothideomycetes genomes: a test case for predicting lifestyles and emergence of pathogens.</title>
        <authorList>
            <person name="Haridas S."/>
            <person name="Albert R."/>
            <person name="Binder M."/>
            <person name="Bloem J."/>
            <person name="Labutti K."/>
            <person name="Salamov A."/>
            <person name="Andreopoulos B."/>
            <person name="Baker S."/>
            <person name="Barry K."/>
            <person name="Bills G."/>
            <person name="Bluhm B."/>
            <person name="Cannon C."/>
            <person name="Castanera R."/>
            <person name="Culley D."/>
            <person name="Daum C."/>
            <person name="Ezra D."/>
            <person name="Gonzalez J."/>
            <person name="Henrissat B."/>
            <person name="Kuo A."/>
            <person name="Liang C."/>
            <person name="Lipzen A."/>
            <person name="Lutzoni F."/>
            <person name="Magnuson J."/>
            <person name="Mondo S."/>
            <person name="Nolan M."/>
            <person name="Ohm R."/>
            <person name="Pangilinan J."/>
            <person name="Park H.-J."/>
            <person name="Ramirez L."/>
            <person name="Alfaro M."/>
            <person name="Sun H."/>
            <person name="Tritt A."/>
            <person name="Yoshinaga Y."/>
            <person name="Zwiers L.-H."/>
            <person name="Turgeon B."/>
            <person name="Goodwin S."/>
            <person name="Spatafora J."/>
            <person name="Crous P."/>
            <person name="Grigoriev I."/>
        </authorList>
    </citation>
    <scope>NUCLEOTIDE SEQUENCE</scope>
    <source>
        <strain evidence="2">CBS 115976</strain>
    </source>
</reference>
<feature type="signal peptide" evidence="1">
    <location>
        <begin position="1"/>
        <end position="17"/>
    </location>
</feature>
<dbReference type="EMBL" id="MU004243">
    <property type="protein sequence ID" value="KAF2664237.1"/>
    <property type="molecule type" value="Genomic_DNA"/>
</dbReference>
<dbReference type="Gene3D" id="3.40.50.1820">
    <property type="entry name" value="alpha/beta hydrolase"/>
    <property type="match status" value="1"/>
</dbReference>
<sequence>MYSNILSVVLLAAYATATPIAEPAPRPGPSPQGLSSFPSAFSTGSKGLPVKTDFDTSGGSGPYPASIFTDPSLTKHTIYAPKTAVNGTKLPLIIWGNGLCAAAGAFFANFLTEIASHGFIVIANGAPGTLPTAAPTQSSSSGGLLDSLMTSISLLSQGMTTASWQGDSMKWVFGLNGGQTKWGQIDLEKIAAAGQSCGGIESYTVSLADPRIKHTVLFNSGYIDRSAVKNLKSIKSTVAYFLGDVTDVAFANGKQDFEQLPAEVPALLANADVGHLGGFFEKQGGVNGRIAVPYFKWILKGDEQSKKMFFSNPSPFAKDVTMTALQAAFKIIILDNFIVRPVPGGTTALCRTSDIHTLHQISTAS</sequence>
<evidence type="ECO:0000313" key="3">
    <source>
        <dbReference type="Proteomes" id="UP000799302"/>
    </source>
</evidence>
<gene>
    <name evidence="2" type="ORF">BT63DRAFT_460540</name>
</gene>
<dbReference type="Proteomes" id="UP000799302">
    <property type="component" value="Unassembled WGS sequence"/>
</dbReference>
<proteinExistence type="predicted"/>
<dbReference type="SUPFAM" id="SSF53474">
    <property type="entry name" value="alpha/beta-Hydrolases"/>
    <property type="match status" value="1"/>
</dbReference>
<evidence type="ECO:0008006" key="4">
    <source>
        <dbReference type="Google" id="ProtNLM"/>
    </source>
</evidence>
<feature type="chain" id="PRO_5025373317" description="Alpha/beta-hydrolase" evidence="1">
    <location>
        <begin position="18"/>
        <end position="365"/>
    </location>
</feature>
<dbReference type="AlphaFoldDB" id="A0A6A6TYJ4"/>
<organism evidence="2 3">
    <name type="scientific">Microthyrium microscopicum</name>
    <dbReference type="NCBI Taxonomy" id="703497"/>
    <lineage>
        <taxon>Eukaryota</taxon>
        <taxon>Fungi</taxon>
        <taxon>Dikarya</taxon>
        <taxon>Ascomycota</taxon>
        <taxon>Pezizomycotina</taxon>
        <taxon>Dothideomycetes</taxon>
        <taxon>Dothideomycetes incertae sedis</taxon>
        <taxon>Microthyriales</taxon>
        <taxon>Microthyriaceae</taxon>
        <taxon>Microthyrium</taxon>
    </lineage>
</organism>
<accession>A0A6A6TYJ4</accession>
<dbReference type="PANTHER" id="PTHR33428:SF14">
    <property type="entry name" value="CARBOXYLESTERASE TYPE B DOMAIN-CONTAINING PROTEIN"/>
    <property type="match status" value="1"/>
</dbReference>
<evidence type="ECO:0000256" key="1">
    <source>
        <dbReference type="SAM" id="SignalP"/>
    </source>
</evidence>
<protein>
    <recommendedName>
        <fullName evidence="4">Alpha/beta-hydrolase</fullName>
    </recommendedName>
</protein>
<keyword evidence="1" id="KW-0732">Signal</keyword>
<name>A0A6A6TYJ4_9PEZI</name>
<dbReference type="PANTHER" id="PTHR33428">
    <property type="entry name" value="CHLOROPHYLLASE-2, CHLOROPLASTIC"/>
    <property type="match status" value="1"/>
</dbReference>
<keyword evidence="3" id="KW-1185">Reference proteome</keyword>